<name>A0A369XP49_9PROT</name>
<protein>
    <submittedName>
        <fullName evidence="1">Methyltransferase domain-containing protein</fullName>
    </submittedName>
</protein>
<dbReference type="InterPro" id="IPR029063">
    <property type="entry name" value="SAM-dependent_MTases_sf"/>
</dbReference>
<comment type="caution">
    <text evidence="1">The sequence shown here is derived from an EMBL/GenBank/DDBJ whole genome shotgun (WGS) entry which is preliminary data.</text>
</comment>
<sequence>MKEATTLEPRNCFLCGSSNLVSVNYLRLNSDSFKRNLAYFLPRFVAEFLSNASDRFSTAYHPVSVNKKYFDRTAVFCLNCLTGSCQPVFEKDVLDNYYRDFYWLNRDAGDGQHVAHDDRPNDRQLSLSRERIAWIKLYLHKFDSVIDFGAGDCAAAYIFSREENVNAATVVDPSMRASVFAEKYRLGYSTDLAEAPIVDMIYSAHSIEHVHDFRVVMTDLVAKVRPGGHIFIETPNIGDLDVFSRLPHTPHTFMLSQSSFHFLESAFPVSIVAMESCGPLWRRNKKQIVSDERADLRVLLRKAGDA</sequence>
<evidence type="ECO:0000313" key="1">
    <source>
        <dbReference type="EMBL" id="RDE51175.1"/>
    </source>
</evidence>
<keyword evidence="1" id="KW-0489">Methyltransferase</keyword>
<dbReference type="Pfam" id="PF13489">
    <property type="entry name" value="Methyltransf_23"/>
    <property type="match status" value="1"/>
</dbReference>
<evidence type="ECO:0000313" key="2">
    <source>
        <dbReference type="Proteomes" id="UP000253831"/>
    </source>
</evidence>
<accession>A0A369XP49</accession>
<dbReference type="GO" id="GO:0032259">
    <property type="term" value="P:methylation"/>
    <property type="evidence" value="ECO:0007669"/>
    <property type="project" value="UniProtKB-KW"/>
</dbReference>
<proteinExistence type="predicted"/>
<reference evidence="1 2" key="1">
    <citation type="submission" date="2018-05" db="EMBL/GenBank/DDBJ databases">
        <title>Integrated omic analyses show evidence that a Ca. Accumulibacter phosphatis strain performs denitrification under micro-aerobic conditions.</title>
        <authorList>
            <person name="Camejo P.Y."/>
            <person name="Katherine M.D."/>
            <person name="Daniel N.R."/>
        </authorList>
    </citation>
    <scope>NUCLEOTIDE SEQUENCE [LARGE SCALE GENOMIC DNA]</scope>
    <source>
        <strain evidence="1">UW-LDO-IC</strain>
    </source>
</reference>
<organism evidence="1 2">
    <name type="scientific">Candidatus Accumulibacter meliphilus</name>
    <dbReference type="NCBI Taxonomy" id="2211374"/>
    <lineage>
        <taxon>Bacteria</taxon>
        <taxon>Pseudomonadati</taxon>
        <taxon>Pseudomonadota</taxon>
        <taxon>Betaproteobacteria</taxon>
        <taxon>Candidatus Accumulibacter</taxon>
    </lineage>
</organism>
<dbReference type="EMBL" id="QPGA01000010">
    <property type="protein sequence ID" value="RDE51175.1"/>
    <property type="molecule type" value="Genomic_DNA"/>
</dbReference>
<dbReference type="Gene3D" id="3.40.50.150">
    <property type="entry name" value="Vaccinia Virus protein VP39"/>
    <property type="match status" value="1"/>
</dbReference>
<dbReference type="Proteomes" id="UP000253831">
    <property type="component" value="Unassembled WGS sequence"/>
</dbReference>
<dbReference type="AlphaFoldDB" id="A0A369XP49"/>
<dbReference type="GO" id="GO:0008168">
    <property type="term" value="F:methyltransferase activity"/>
    <property type="evidence" value="ECO:0007669"/>
    <property type="project" value="UniProtKB-KW"/>
</dbReference>
<dbReference type="SUPFAM" id="SSF53335">
    <property type="entry name" value="S-adenosyl-L-methionine-dependent methyltransferases"/>
    <property type="match status" value="1"/>
</dbReference>
<keyword evidence="1" id="KW-0808">Transferase</keyword>
<gene>
    <name evidence="1" type="ORF">DVS81_07635</name>
</gene>